<sequence length="102" mass="11782">MASSMLSSLRLAGYRLTSTTHTQLFQLQTVRLLHTNLKILEYNVDTSEREELVSLHMEAMERQQQKMQSLSQITEKLNVKQIEENVTSCDADAAAWLLKNYH</sequence>
<dbReference type="EMBL" id="CAXKWB010023288">
    <property type="protein sequence ID" value="CAL4124992.1"/>
    <property type="molecule type" value="Genomic_DNA"/>
</dbReference>
<dbReference type="Proteomes" id="UP001497623">
    <property type="component" value="Unassembled WGS sequence"/>
</dbReference>
<organism evidence="1 2">
    <name type="scientific">Meganyctiphanes norvegica</name>
    <name type="common">Northern krill</name>
    <name type="synonym">Thysanopoda norvegica</name>
    <dbReference type="NCBI Taxonomy" id="48144"/>
    <lineage>
        <taxon>Eukaryota</taxon>
        <taxon>Metazoa</taxon>
        <taxon>Ecdysozoa</taxon>
        <taxon>Arthropoda</taxon>
        <taxon>Crustacea</taxon>
        <taxon>Multicrustacea</taxon>
        <taxon>Malacostraca</taxon>
        <taxon>Eumalacostraca</taxon>
        <taxon>Eucarida</taxon>
        <taxon>Euphausiacea</taxon>
        <taxon>Euphausiidae</taxon>
        <taxon>Meganyctiphanes</taxon>
    </lineage>
</organism>
<keyword evidence="2" id="KW-1185">Reference proteome</keyword>
<comment type="caution">
    <text evidence="1">The sequence shown here is derived from an EMBL/GenBank/DDBJ whole genome shotgun (WGS) entry which is preliminary data.</text>
</comment>
<gene>
    <name evidence="1" type="ORF">MNOR_LOCUS24923</name>
</gene>
<name>A0AAV2RIL5_MEGNR</name>
<evidence type="ECO:0000313" key="1">
    <source>
        <dbReference type="EMBL" id="CAL4124992.1"/>
    </source>
</evidence>
<dbReference type="AlphaFoldDB" id="A0AAV2RIL5"/>
<reference evidence="1 2" key="1">
    <citation type="submission" date="2024-05" db="EMBL/GenBank/DDBJ databases">
        <authorList>
            <person name="Wallberg A."/>
        </authorList>
    </citation>
    <scope>NUCLEOTIDE SEQUENCE [LARGE SCALE GENOMIC DNA]</scope>
</reference>
<proteinExistence type="predicted"/>
<protein>
    <submittedName>
        <fullName evidence="1">Uncharacterized protein</fullName>
    </submittedName>
</protein>
<evidence type="ECO:0000313" key="2">
    <source>
        <dbReference type="Proteomes" id="UP001497623"/>
    </source>
</evidence>
<accession>A0AAV2RIL5</accession>